<sequence>MELEDELRSLLIAHADDLEEGQWPLESARWAELVFCVLNAYADGDAGLAREIVTALAGIGMVEPAALNRARKRSNDEHLVLRHVLTHYGFDEAEGQRVIAVLGQLGRTFTRQFDGKLQRYLRAKAEELRDDLVDLLDAPEESADEVRGAVTHWLQNALALPLSVNDRHVREFCDERGISVGELQDTADDIDLNVAVVDDLIRVRNTARATAGAEAGA</sequence>
<dbReference type="RefSeq" id="WP_167118884.1">
    <property type="nucleotide sequence ID" value="NZ_JAANOU010000001.1"/>
</dbReference>
<protein>
    <submittedName>
        <fullName evidence="1">Uncharacterized protein</fullName>
    </submittedName>
</protein>
<comment type="caution">
    <text evidence="1">The sequence shown here is derived from an EMBL/GenBank/DDBJ whole genome shotgun (WGS) entry which is preliminary data.</text>
</comment>
<proteinExistence type="predicted"/>
<reference evidence="1 2" key="1">
    <citation type="submission" date="2020-03" db="EMBL/GenBank/DDBJ databases">
        <title>Sequencing the genomes of 1000 actinobacteria strains.</title>
        <authorList>
            <person name="Klenk H.-P."/>
        </authorList>
    </citation>
    <scope>NUCLEOTIDE SEQUENCE [LARGE SCALE GENOMIC DNA]</scope>
    <source>
        <strain evidence="1 2">DSM 45668</strain>
    </source>
</reference>
<organism evidence="1 2">
    <name type="scientific">Amycolatopsis viridis</name>
    <dbReference type="NCBI Taxonomy" id="185678"/>
    <lineage>
        <taxon>Bacteria</taxon>
        <taxon>Bacillati</taxon>
        <taxon>Actinomycetota</taxon>
        <taxon>Actinomycetes</taxon>
        <taxon>Pseudonocardiales</taxon>
        <taxon>Pseudonocardiaceae</taxon>
        <taxon>Amycolatopsis</taxon>
    </lineage>
</organism>
<evidence type="ECO:0000313" key="2">
    <source>
        <dbReference type="Proteomes" id="UP000754495"/>
    </source>
</evidence>
<name>A0ABX0T0G8_9PSEU</name>
<keyword evidence="2" id="KW-1185">Reference proteome</keyword>
<dbReference type="Proteomes" id="UP000754495">
    <property type="component" value="Unassembled WGS sequence"/>
</dbReference>
<dbReference type="EMBL" id="JAANOU010000001">
    <property type="protein sequence ID" value="NIH82119.1"/>
    <property type="molecule type" value="Genomic_DNA"/>
</dbReference>
<accession>A0ABX0T0G8</accession>
<evidence type="ECO:0000313" key="1">
    <source>
        <dbReference type="EMBL" id="NIH82119.1"/>
    </source>
</evidence>
<gene>
    <name evidence="1" type="ORF">FHX46_004649</name>
</gene>